<evidence type="ECO:0000259" key="1">
    <source>
        <dbReference type="PROSITE" id="PS51186"/>
    </source>
</evidence>
<dbReference type="CDD" id="cd04301">
    <property type="entry name" value="NAT_SF"/>
    <property type="match status" value="1"/>
</dbReference>
<organism evidence="2 3">
    <name type="scientific">Pelosinus baikalensis</name>
    <dbReference type="NCBI Taxonomy" id="2892015"/>
    <lineage>
        <taxon>Bacteria</taxon>
        <taxon>Bacillati</taxon>
        <taxon>Bacillota</taxon>
        <taxon>Negativicutes</taxon>
        <taxon>Selenomonadales</taxon>
        <taxon>Sporomusaceae</taxon>
        <taxon>Pelosinus</taxon>
    </lineage>
</organism>
<gene>
    <name evidence="2" type="ORF">LMF89_21390</name>
</gene>
<dbReference type="InterPro" id="IPR000182">
    <property type="entry name" value="GNAT_dom"/>
</dbReference>
<proteinExistence type="predicted"/>
<dbReference type="InterPro" id="IPR016181">
    <property type="entry name" value="Acyl_CoA_acyltransferase"/>
</dbReference>
<evidence type="ECO:0000313" key="2">
    <source>
        <dbReference type="EMBL" id="MCC5467894.1"/>
    </source>
</evidence>
<dbReference type="EMBL" id="JAJHJB010000043">
    <property type="protein sequence ID" value="MCC5467894.1"/>
    <property type="molecule type" value="Genomic_DNA"/>
</dbReference>
<protein>
    <submittedName>
        <fullName evidence="2">N-acetyltransferase</fullName>
    </submittedName>
</protein>
<dbReference type="Pfam" id="PF13508">
    <property type="entry name" value="Acetyltransf_7"/>
    <property type="match status" value="1"/>
</dbReference>
<keyword evidence="3" id="KW-1185">Reference proteome</keyword>
<evidence type="ECO:0000313" key="3">
    <source>
        <dbReference type="Proteomes" id="UP001165492"/>
    </source>
</evidence>
<dbReference type="Gene3D" id="3.40.630.30">
    <property type="match status" value="1"/>
</dbReference>
<feature type="domain" description="N-acetyltransferase" evidence="1">
    <location>
        <begin position="1"/>
        <end position="132"/>
    </location>
</feature>
<dbReference type="SUPFAM" id="SSF55729">
    <property type="entry name" value="Acyl-CoA N-acyltransferases (Nat)"/>
    <property type="match status" value="1"/>
</dbReference>
<sequence>MLAVHAAAFGGRKGEEIAHLVNDLLIDPTALPLLSLIATEKNNIIGHIIFSKAKITNPELAVSSVILAPLAVHPDDQCRGIGGQLIKSGLMRLSKAGVELVFVLGHPMYYPKHGFCVAGKHGFDAPYPIPVEHADAWIVQELRSGVIGSVRGRVQCSDVLNQPQHWRE</sequence>
<reference evidence="2" key="1">
    <citation type="submission" date="2021-11" db="EMBL/GenBank/DDBJ databases">
        <title>Description of a new species Pelosinus isolated from the bottom sediments of Lake Baikal.</title>
        <authorList>
            <person name="Zakharyuk A."/>
        </authorList>
    </citation>
    <scope>NUCLEOTIDE SEQUENCE</scope>
    <source>
        <strain evidence="2">Bkl1</strain>
    </source>
</reference>
<name>A0ABS8HZF0_9FIRM</name>
<comment type="caution">
    <text evidence="2">The sequence shown here is derived from an EMBL/GenBank/DDBJ whole genome shotgun (WGS) entry which is preliminary data.</text>
</comment>
<dbReference type="Proteomes" id="UP001165492">
    <property type="component" value="Unassembled WGS sequence"/>
</dbReference>
<dbReference type="PROSITE" id="PS51186">
    <property type="entry name" value="GNAT"/>
    <property type="match status" value="1"/>
</dbReference>
<accession>A0ABS8HZF0</accession>